<dbReference type="EMBL" id="JBHSIZ010000040">
    <property type="protein sequence ID" value="MFC4960741.1"/>
    <property type="molecule type" value="Genomic_DNA"/>
</dbReference>
<dbReference type="RefSeq" id="WP_344380949.1">
    <property type="nucleotide sequence ID" value="NZ_BAAASQ010000079.1"/>
</dbReference>
<evidence type="ECO:0000256" key="1">
    <source>
        <dbReference type="SAM" id="MobiDB-lite"/>
    </source>
</evidence>
<gene>
    <name evidence="2" type="ORF">ACFPFX_31050</name>
</gene>
<dbReference type="InterPro" id="IPR046002">
    <property type="entry name" value="DUF5958"/>
</dbReference>
<feature type="region of interest" description="Disordered" evidence="1">
    <location>
        <begin position="55"/>
        <end position="75"/>
    </location>
</feature>
<organism evidence="2 3">
    <name type="scientific">Streptomyces mauvecolor</name>
    <dbReference type="NCBI Taxonomy" id="58345"/>
    <lineage>
        <taxon>Bacteria</taxon>
        <taxon>Bacillati</taxon>
        <taxon>Actinomycetota</taxon>
        <taxon>Actinomycetes</taxon>
        <taxon>Kitasatosporales</taxon>
        <taxon>Streptomycetaceae</taxon>
        <taxon>Streptomyces</taxon>
    </lineage>
</organism>
<dbReference type="Pfam" id="PF19383">
    <property type="entry name" value="DUF5958"/>
    <property type="match status" value="1"/>
</dbReference>
<evidence type="ECO:0000313" key="2">
    <source>
        <dbReference type="EMBL" id="MFC4960741.1"/>
    </source>
</evidence>
<sequence>MTERDIIFNELAQGLRPMPQGIGWFDTHSPEEQAAVPLLLIHHCMQARAVTDDGPVSIRSAGLRPSTRLRSGRHL</sequence>
<keyword evidence="3" id="KW-1185">Reference proteome</keyword>
<reference evidence="3" key="1">
    <citation type="journal article" date="2019" name="Int. J. Syst. Evol. Microbiol.">
        <title>The Global Catalogue of Microorganisms (GCM) 10K type strain sequencing project: providing services to taxonomists for standard genome sequencing and annotation.</title>
        <authorList>
            <consortium name="The Broad Institute Genomics Platform"/>
            <consortium name="The Broad Institute Genome Sequencing Center for Infectious Disease"/>
            <person name="Wu L."/>
            <person name="Ma J."/>
        </authorList>
    </citation>
    <scope>NUCLEOTIDE SEQUENCE [LARGE SCALE GENOMIC DNA]</scope>
    <source>
        <strain evidence="3">CCM 7224</strain>
    </source>
</reference>
<protein>
    <submittedName>
        <fullName evidence="2">DUF5958 family protein</fullName>
    </submittedName>
</protein>
<dbReference type="Proteomes" id="UP001595834">
    <property type="component" value="Unassembled WGS sequence"/>
</dbReference>
<evidence type="ECO:0000313" key="3">
    <source>
        <dbReference type="Proteomes" id="UP001595834"/>
    </source>
</evidence>
<name>A0ABV9UW30_9ACTN</name>
<accession>A0ABV9UW30</accession>
<proteinExistence type="predicted"/>
<comment type="caution">
    <text evidence="2">The sequence shown here is derived from an EMBL/GenBank/DDBJ whole genome shotgun (WGS) entry which is preliminary data.</text>
</comment>